<protein>
    <submittedName>
        <fullName evidence="1">(apollo) hypothetical protein</fullName>
    </submittedName>
</protein>
<dbReference type="PANTHER" id="PTHR46609">
    <property type="entry name" value="EXONUCLEASE, PHAGE-TYPE/RECB, C-TERMINAL DOMAIN-CONTAINING PROTEIN"/>
    <property type="match status" value="1"/>
</dbReference>
<reference evidence="1" key="1">
    <citation type="submission" date="2021-04" db="EMBL/GenBank/DDBJ databases">
        <authorList>
            <person name="Tunstrom K."/>
        </authorList>
    </citation>
    <scope>NUCLEOTIDE SEQUENCE</scope>
</reference>
<keyword evidence="2" id="KW-1185">Reference proteome</keyword>
<sequence>MSEEPQRPDMSEEVFEVAKQHFLKQLEATIEERDNIQKNTLQQSHSQDWIEQRKKRLTASIFGKICKRKNNISCAPLVQAIVSSKDLSYISSIVYGKANEEKALLQL</sequence>
<dbReference type="InterPro" id="IPR051703">
    <property type="entry name" value="NF-kappa-B_Signaling_Reg"/>
</dbReference>
<evidence type="ECO:0000313" key="2">
    <source>
        <dbReference type="Proteomes" id="UP000691718"/>
    </source>
</evidence>
<dbReference type="PANTHER" id="PTHR46609:SF8">
    <property type="entry name" value="YQAJ VIRAL RECOMBINASE DOMAIN-CONTAINING PROTEIN"/>
    <property type="match status" value="1"/>
</dbReference>
<dbReference type="OrthoDB" id="6155932at2759"/>
<proteinExistence type="predicted"/>
<accession>A0A8S3XCQ4</accession>
<dbReference type="EMBL" id="CAJQZP010001064">
    <property type="protein sequence ID" value="CAG5015070.1"/>
    <property type="molecule type" value="Genomic_DNA"/>
</dbReference>
<name>A0A8S3XCQ4_PARAO</name>
<evidence type="ECO:0000313" key="1">
    <source>
        <dbReference type="EMBL" id="CAG5015070.1"/>
    </source>
</evidence>
<dbReference type="AlphaFoldDB" id="A0A8S3XCQ4"/>
<comment type="caution">
    <text evidence="1">The sequence shown here is derived from an EMBL/GenBank/DDBJ whole genome shotgun (WGS) entry which is preliminary data.</text>
</comment>
<gene>
    <name evidence="1" type="ORF">PAPOLLO_LOCUS16292</name>
</gene>
<dbReference type="Proteomes" id="UP000691718">
    <property type="component" value="Unassembled WGS sequence"/>
</dbReference>
<organism evidence="1 2">
    <name type="scientific">Parnassius apollo</name>
    <name type="common">Apollo butterfly</name>
    <name type="synonym">Papilio apollo</name>
    <dbReference type="NCBI Taxonomy" id="110799"/>
    <lineage>
        <taxon>Eukaryota</taxon>
        <taxon>Metazoa</taxon>
        <taxon>Ecdysozoa</taxon>
        <taxon>Arthropoda</taxon>
        <taxon>Hexapoda</taxon>
        <taxon>Insecta</taxon>
        <taxon>Pterygota</taxon>
        <taxon>Neoptera</taxon>
        <taxon>Endopterygota</taxon>
        <taxon>Lepidoptera</taxon>
        <taxon>Glossata</taxon>
        <taxon>Ditrysia</taxon>
        <taxon>Papilionoidea</taxon>
        <taxon>Papilionidae</taxon>
        <taxon>Parnassiinae</taxon>
        <taxon>Parnassini</taxon>
        <taxon>Parnassius</taxon>
        <taxon>Parnassius</taxon>
    </lineage>
</organism>